<protein>
    <submittedName>
        <fullName evidence="2">Uncharacterized protein DUF3796</fullName>
    </submittedName>
</protein>
<keyword evidence="1" id="KW-0472">Membrane</keyword>
<keyword evidence="1" id="KW-0812">Transmembrane</keyword>
<name>A0A4R2L869_9FIRM</name>
<sequence length="224" mass="25577">MSKKNLKRLIILGVICALYAASAIGYSLTFNDGRLIYPMDFGSYQFHIKDVPMMLALILVILYVIYLAALLVISGLVVKRNSRKTGRTRKINPKFGYLGFLGFMGFLGFWTYLVYGMIFPFVFFVFFGFFGFFYEGKMSNILADERFQQNRREAELKALRVGYSLTFLLVLLVGMTGSHVSSGVVALLLTCGISLICGLVQFLNEYLLYRYDQMDSTDWEDEDE</sequence>
<keyword evidence="3" id="KW-1185">Reference proteome</keyword>
<dbReference type="AlphaFoldDB" id="A0A4R2L869"/>
<feature type="transmembrane region" description="Helical" evidence="1">
    <location>
        <begin position="51"/>
        <end position="74"/>
    </location>
</feature>
<dbReference type="InterPro" id="IPR019235">
    <property type="entry name" value="DUF2178_TM"/>
</dbReference>
<feature type="transmembrane region" description="Helical" evidence="1">
    <location>
        <begin position="118"/>
        <end position="136"/>
    </location>
</feature>
<dbReference type="EMBL" id="SLXA01000013">
    <property type="protein sequence ID" value="TCO83229.1"/>
    <property type="molecule type" value="Genomic_DNA"/>
</dbReference>
<accession>A0A4R2L869</accession>
<proteinExistence type="predicted"/>
<gene>
    <name evidence="2" type="ORF">EV212_11315</name>
</gene>
<dbReference type="RefSeq" id="WP_165873361.1">
    <property type="nucleotide sequence ID" value="NZ_JANKAQ010000014.1"/>
</dbReference>
<feature type="transmembrane region" description="Helical" evidence="1">
    <location>
        <begin position="183"/>
        <end position="204"/>
    </location>
</feature>
<keyword evidence="1" id="KW-1133">Transmembrane helix</keyword>
<feature type="transmembrane region" description="Helical" evidence="1">
    <location>
        <begin position="95"/>
        <end position="112"/>
    </location>
</feature>
<reference evidence="2 3" key="1">
    <citation type="submission" date="2019-03" db="EMBL/GenBank/DDBJ databases">
        <title>Genomic Encyclopedia of Type Strains, Phase IV (KMG-IV): sequencing the most valuable type-strain genomes for metagenomic binning, comparative biology and taxonomic classification.</title>
        <authorList>
            <person name="Goeker M."/>
        </authorList>
    </citation>
    <scope>NUCLEOTIDE SEQUENCE [LARGE SCALE GENOMIC DNA]</scope>
    <source>
        <strain evidence="2 3">DSM 28559</strain>
    </source>
</reference>
<dbReference type="Proteomes" id="UP000295711">
    <property type="component" value="Unassembled WGS sequence"/>
</dbReference>
<comment type="caution">
    <text evidence="2">The sequence shown here is derived from an EMBL/GenBank/DDBJ whole genome shotgun (WGS) entry which is preliminary data.</text>
</comment>
<evidence type="ECO:0000313" key="2">
    <source>
        <dbReference type="EMBL" id="TCO83229.1"/>
    </source>
</evidence>
<organism evidence="2 3">
    <name type="scientific">Frisingicoccus caecimuris</name>
    <dbReference type="NCBI Taxonomy" id="1796636"/>
    <lineage>
        <taxon>Bacteria</taxon>
        <taxon>Bacillati</taxon>
        <taxon>Bacillota</taxon>
        <taxon>Clostridia</taxon>
        <taxon>Lachnospirales</taxon>
        <taxon>Lachnospiraceae</taxon>
        <taxon>Frisingicoccus</taxon>
    </lineage>
</organism>
<dbReference type="Pfam" id="PF09946">
    <property type="entry name" value="DUF2178"/>
    <property type="match status" value="1"/>
</dbReference>
<evidence type="ECO:0000313" key="3">
    <source>
        <dbReference type="Proteomes" id="UP000295711"/>
    </source>
</evidence>
<evidence type="ECO:0000256" key="1">
    <source>
        <dbReference type="SAM" id="Phobius"/>
    </source>
</evidence>
<feature type="transmembrane region" description="Helical" evidence="1">
    <location>
        <begin position="157"/>
        <end position="177"/>
    </location>
</feature>